<accession>A0A679PG09</accession>
<reference evidence="2" key="1">
    <citation type="submission" date="2019-04" db="EMBL/GenBank/DDBJ databases">
        <authorList>
            <person name="Melise S."/>
            <person name="Noan J."/>
            <person name="Okalmin O."/>
        </authorList>
    </citation>
    <scope>NUCLEOTIDE SEQUENCE</scope>
    <source>
        <strain evidence="2">FN9</strain>
    </source>
</reference>
<sequence>MYHVVITSGLFPSLVINSNLGILNPRKKPCDLDNRSTTSEPFMTLETSAATPALVTFPSLSSIKVFFDPKPHLSYNENLPVGPNTKSANAVQDHVPVVLQ</sequence>
<organism evidence="2">
    <name type="scientific">Gibberella zeae</name>
    <name type="common">Wheat head blight fungus</name>
    <name type="synonym">Fusarium graminearum</name>
    <dbReference type="NCBI Taxonomy" id="5518"/>
    <lineage>
        <taxon>Eukaryota</taxon>
        <taxon>Fungi</taxon>
        <taxon>Dikarya</taxon>
        <taxon>Ascomycota</taxon>
        <taxon>Pezizomycotina</taxon>
        <taxon>Sordariomycetes</taxon>
        <taxon>Hypocreomycetidae</taxon>
        <taxon>Hypocreales</taxon>
        <taxon>Nectriaceae</taxon>
        <taxon>Fusarium</taxon>
    </lineage>
</organism>
<protein>
    <submittedName>
        <fullName evidence="2">Uncharacterized protein</fullName>
    </submittedName>
</protein>
<evidence type="ECO:0000313" key="1">
    <source>
        <dbReference type="EMBL" id="CAG2002313.1"/>
    </source>
</evidence>
<dbReference type="AlphaFoldDB" id="A0A679PG09"/>
<gene>
    <name evidence="2" type="ORF">FUG_LOCUS465451</name>
    <name evidence="1" type="ORF">MDCFG202_LOCUS475839</name>
</gene>
<dbReference type="EMBL" id="CAJPIJ010000172">
    <property type="protein sequence ID" value="CAG2002313.1"/>
    <property type="molecule type" value="Genomic_DNA"/>
</dbReference>
<dbReference type="OMA" id="CDLDNRS"/>
<reference evidence="1" key="2">
    <citation type="submission" date="2021-03" db="EMBL/GenBank/DDBJ databases">
        <authorList>
            <person name="Alouane T."/>
            <person name="Langin T."/>
            <person name="Bonhomme L."/>
        </authorList>
    </citation>
    <scope>NUCLEOTIDE SEQUENCE</scope>
    <source>
        <strain evidence="1">MDC_Fg202</strain>
    </source>
</reference>
<evidence type="ECO:0000313" key="2">
    <source>
        <dbReference type="EMBL" id="VIO62038.1"/>
    </source>
</evidence>
<dbReference type="EMBL" id="CAAKMV010000157">
    <property type="protein sequence ID" value="VIO62038.1"/>
    <property type="molecule type" value="Genomic_DNA"/>
</dbReference>
<proteinExistence type="predicted"/>
<dbReference type="Proteomes" id="UP000746612">
    <property type="component" value="Unassembled WGS sequence"/>
</dbReference>
<name>A0A679PG09_GIBZA</name>
<dbReference type="OrthoDB" id="10276084at2759"/>